<organism evidence="2 3">
    <name type="scientific">Zymoseptoria tritici ST99CH_1A5</name>
    <dbReference type="NCBI Taxonomy" id="1276529"/>
    <lineage>
        <taxon>Eukaryota</taxon>
        <taxon>Fungi</taxon>
        <taxon>Dikarya</taxon>
        <taxon>Ascomycota</taxon>
        <taxon>Pezizomycotina</taxon>
        <taxon>Dothideomycetes</taxon>
        <taxon>Dothideomycetidae</taxon>
        <taxon>Mycosphaerellales</taxon>
        <taxon>Mycosphaerellaceae</taxon>
        <taxon>Zymoseptoria</taxon>
    </lineage>
</organism>
<dbReference type="AlphaFoldDB" id="A0A1Y6LRM7"/>
<feature type="compositionally biased region" description="Basic residues" evidence="1">
    <location>
        <begin position="68"/>
        <end position="77"/>
    </location>
</feature>
<gene>
    <name evidence="2" type="ORF">ZT1A5_G8459</name>
</gene>
<dbReference type="EMBL" id="LT882683">
    <property type="protein sequence ID" value="SMY27015.1"/>
    <property type="molecule type" value="Genomic_DNA"/>
</dbReference>
<accession>A0A1Y6LRM7</accession>
<protein>
    <submittedName>
        <fullName evidence="2">Uncharacterized protein</fullName>
    </submittedName>
</protein>
<name>A0A1Y6LRM7_ZYMTR</name>
<evidence type="ECO:0000256" key="1">
    <source>
        <dbReference type="SAM" id="MobiDB-lite"/>
    </source>
</evidence>
<evidence type="ECO:0000313" key="3">
    <source>
        <dbReference type="Proteomes" id="UP000215453"/>
    </source>
</evidence>
<dbReference type="Proteomes" id="UP000215453">
    <property type="component" value="Chromosome 8"/>
</dbReference>
<feature type="region of interest" description="Disordered" evidence="1">
    <location>
        <begin position="25"/>
        <end position="44"/>
    </location>
</feature>
<evidence type="ECO:0000313" key="2">
    <source>
        <dbReference type="EMBL" id="SMY27015.1"/>
    </source>
</evidence>
<feature type="region of interest" description="Disordered" evidence="1">
    <location>
        <begin position="59"/>
        <end position="84"/>
    </location>
</feature>
<proteinExistence type="predicted"/>
<sequence length="158" mass="16806">MNSSSTNSNKRKVRPLPIPLTCAAYQKESQASTTAPAPPRPTKLVKLPVSVPASALTTTTAAATAAKPAKKQLKKEKKTAVPAKHEPKEVNAVIGEPVKMPRVIPAATLLKGLEQLYLDNAGMWHRKKRIVTGGGEVRFLTESEEDAAAALTSLFAGK</sequence>
<reference evidence="2 3" key="1">
    <citation type="submission" date="2016-10" db="EMBL/GenBank/DDBJ databases">
        <authorList>
            <person name="Varghese N."/>
        </authorList>
    </citation>
    <scope>NUCLEOTIDE SEQUENCE [LARGE SCALE GENOMIC DNA]</scope>
</reference>